<sequence>MARVKLNIMDVRLFKIAISFLFVLFISACSGGTDSTLTNTDETIVSASLLLTVLDDDDNAVTTLTQGDSATIRIYISNDENSAAIQGAEIEFTTSSGSISPTTILTDADGVAEVIFNSTDSIEGVISISATSTINDLTFASNIVKFNVDSLSTTIESASLDLSATDKSDNEFITLTKGDIATFKVYLSDDANNNPIADTEIVFTTSSGAISPASILTNNDGIAEVIFNSTDADIGVISISAATSINGNEFNSNVIKFNVHEVNTSIDNAFITLTATNDNEDEFTTLTKDENATFTAMVTNGLDNSPIAGVEVTFTTTSGVITPTSKLTDENGLAQVTFNPTEADIGVTSVTASSIIDGSEFSSNTVKFNVANRATTVESATLALSATDKSDNEFITLTKGDSATFTINVSDNENPISGAEVAFTTTSGEISPTSKLTDENGLAQVTYNSTDADIGVTSVTAISTINGTEFSSNTVKFNVANTAETVENATLSLSATNKDGVAVTSITASDSLTLTAHLKDADDVALVGETITYATTSGTLSTTSRLTDTEGNSKTILTTSDDDVGVLTITASVIIEDKTFNDTIKIDVFSQTINEDIESFDFGGFTDDIFTSGVLSADSNLLIDDVTTIGAGSSFGVNVSIVDQDLNPVTTTPFEVNFTSTCVTAGKATIDATVFSIKGKASATYQDINCAGPDGNEDNIVATVTIDSTQYIASRNILLQPEGLGSIEFVSASPESIVLKGVGGQNNQESSTLTFLVKGQLGNPQSQKEVSFELSTLIGGIALISDSGTTNADGLVTASVIAGNVPTAVRVTATVTNEDKSISTQSDLLSVNTGLPDQNSMTLAFSLFNPEAKDYAGEEVTVTAYLADSFNNPVPDGTTINFTTEGGAIEPTCNTESGSCSVLWNSQHPHADNHRVTVLATAIGHEYFVDVDGNNYYSDTDGIGVSASDKIASGFDGISQQLSGFIDMPEAWRDDNENYQYDLGEQFLDDDNLGTFTVTDGLFNGPQCNATQCSNNSFITIRKAGVIITSGSKPYFIIENKNTGEIYYDGFGAATLSPIPASTDILIKISDSQRQTLPANTRIYVNTSGFAEEEEEPDYIIGNTIGTSDPSAFGGITVSFNTGTDPINYGILVITPKLVTTSILFN</sequence>
<name>A0ABU3R3M0_9GAMM</name>
<evidence type="ECO:0000256" key="1">
    <source>
        <dbReference type="ARBA" id="ARBA00010116"/>
    </source>
</evidence>
<dbReference type="InterPro" id="IPR013783">
    <property type="entry name" value="Ig-like_fold"/>
</dbReference>
<evidence type="ECO:0000259" key="2">
    <source>
        <dbReference type="PROSITE" id="PS51127"/>
    </source>
</evidence>
<proteinExistence type="inferred from homology"/>
<dbReference type="InterPro" id="IPR008964">
    <property type="entry name" value="Invasin/intimin_cell_adhesion"/>
</dbReference>
<dbReference type="InterPro" id="IPR003344">
    <property type="entry name" value="Big_1_dom"/>
</dbReference>
<protein>
    <submittedName>
        <fullName evidence="3">Ig-like domain-containing protein</fullName>
    </submittedName>
</protein>
<evidence type="ECO:0000313" key="3">
    <source>
        <dbReference type="EMBL" id="MDU0113888.1"/>
    </source>
</evidence>
<dbReference type="RefSeq" id="WP_315947479.1">
    <property type="nucleotide sequence ID" value="NZ_JAWCUA010000010.1"/>
</dbReference>
<dbReference type="SMART" id="SM00634">
    <property type="entry name" value="BID_1"/>
    <property type="match status" value="6"/>
</dbReference>
<dbReference type="PROSITE" id="PS51127">
    <property type="entry name" value="BIG1"/>
    <property type="match status" value="2"/>
</dbReference>
<evidence type="ECO:0000313" key="4">
    <source>
        <dbReference type="Proteomes" id="UP001257914"/>
    </source>
</evidence>
<reference evidence="3 4" key="1">
    <citation type="submission" date="2023-10" db="EMBL/GenBank/DDBJ databases">
        <title>Psychrosphaera aquimaarina strain SW33 isolated from seawater.</title>
        <authorList>
            <person name="Bayburt H."/>
            <person name="Kim J.M."/>
            <person name="Choi B.J."/>
            <person name="Jeon C.O."/>
        </authorList>
    </citation>
    <scope>NUCLEOTIDE SEQUENCE [LARGE SCALE GENOMIC DNA]</scope>
    <source>
        <strain evidence="3 4">KCTC 52743</strain>
    </source>
</reference>
<dbReference type="Proteomes" id="UP001257914">
    <property type="component" value="Unassembled WGS sequence"/>
</dbReference>
<feature type="domain" description="Big-1" evidence="2">
    <location>
        <begin position="385"/>
        <end position="478"/>
    </location>
</feature>
<dbReference type="Gene3D" id="2.60.40.10">
    <property type="entry name" value="Immunoglobulins"/>
    <property type="match status" value="7"/>
</dbReference>
<dbReference type="SUPFAM" id="SSF49373">
    <property type="entry name" value="Invasin/intimin cell-adhesion fragments"/>
    <property type="match status" value="6"/>
</dbReference>
<comment type="caution">
    <text evidence="3">The sequence shown here is derived from an EMBL/GenBank/DDBJ whole genome shotgun (WGS) entry which is preliminary data.</text>
</comment>
<dbReference type="PROSITE" id="PS51257">
    <property type="entry name" value="PROKAR_LIPOPROTEIN"/>
    <property type="match status" value="1"/>
</dbReference>
<dbReference type="EMBL" id="JAWCUA010000010">
    <property type="protein sequence ID" value="MDU0113888.1"/>
    <property type="molecule type" value="Genomic_DNA"/>
</dbReference>
<keyword evidence="4" id="KW-1185">Reference proteome</keyword>
<accession>A0ABU3R3M0</accession>
<organism evidence="3 4">
    <name type="scientific">Psychrosphaera aquimarina</name>
    <dbReference type="NCBI Taxonomy" id="2044854"/>
    <lineage>
        <taxon>Bacteria</taxon>
        <taxon>Pseudomonadati</taxon>
        <taxon>Pseudomonadota</taxon>
        <taxon>Gammaproteobacteria</taxon>
        <taxon>Alteromonadales</taxon>
        <taxon>Pseudoalteromonadaceae</taxon>
        <taxon>Psychrosphaera</taxon>
    </lineage>
</organism>
<comment type="similarity">
    <text evidence="1">Belongs to the intimin/invasin family.</text>
</comment>
<dbReference type="Pfam" id="PF02369">
    <property type="entry name" value="Big_1"/>
    <property type="match status" value="1"/>
</dbReference>
<gene>
    <name evidence="3" type="ORF">RT723_12945</name>
</gene>
<feature type="domain" description="Big-1" evidence="2">
    <location>
        <begin position="270"/>
        <end position="369"/>
    </location>
</feature>